<feature type="region of interest" description="Disordered" evidence="1">
    <location>
        <begin position="1135"/>
        <end position="1177"/>
    </location>
</feature>
<evidence type="ECO:0000313" key="3">
    <source>
        <dbReference type="Proteomes" id="UP001498398"/>
    </source>
</evidence>
<reference evidence="2 3" key="1">
    <citation type="submission" date="2024-01" db="EMBL/GenBank/DDBJ databases">
        <title>A draft genome for the cacao thread blight pathogen Marasmiellus scandens.</title>
        <authorList>
            <person name="Baruah I.K."/>
            <person name="Leung J."/>
            <person name="Bukari Y."/>
            <person name="Amoako-Attah I."/>
            <person name="Meinhardt L.W."/>
            <person name="Bailey B.A."/>
            <person name="Cohen S.P."/>
        </authorList>
    </citation>
    <scope>NUCLEOTIDE SEQUENCE [LARGE SCALE GENOMIC DNA]</scope>
    <source>
        <strain evidence="2 3">GH-19</strain>
    </source>
</reference>
<feature type="region of interest" description="Disordered" evidence="1">
    <location>
        <begin position="1"/>
        <end position="25"/>
    </location>
</feature>
<evidence type="ECO:0008006" key="4">
    <source>
        <dbReference type="Google" id="ProtNLM"/>
    </source>
</evidence>
<feature type="compositionally biased region" description="Basic and acidic residues" evidence="1">
    <location>
        <begin position="1025"/>
        <end position="1044"/>
    </location>
</feature>
<keyword evidence="3" id="KW-1185">Reference proteome</keyword>
<comment type="caution">
    <text evidence="2">The sequence shown here is derived from an EMBL/GenBank/DDBJ whole genome shotgun (WGS) entry which is preliminary data.</text>
</comment>
<evidence type="ECO:0000313" key="2">
    <source>
        <dbReference type="EMBL" id="KAK7469373.1"/>
    </source>
</evidence>
<proteinExistence type="predicted"/>
<accession>A0ABR1K047</accession>
<feature type="region of interest" description="Disordered" evidence="1">
    <location>
        <begin position="1001"/>
        <end position="1116"/>
    </location>
</feature>
<organism evidence="2 3">
    <name type="scientific">Marasmiellus scandens</name>
    <dbReference type="NCBI Taxonomy" id="2682957"/>
    <lineage>
        <taxon>Eukaryota</taxon>
        <taxon>Fungi</taxon>
        <taxon>Dikarya</taxon>
        <taxon>Basidiomycota</taxon>
        <taxon>Agaricomycotina</taxon>
        <taxon>Agaricomycetes</taxon>
        <taxon>Agaricomycetidae</taxon>
        <taxon>Agaricales</taxon>
        <taxon>Marasmiineae</taxon>
        <taxon>Omphalotaceae</taxon>
        <taxon>Marasmiellus</taxon>
    </lineage>
</organism>
<sequence length="1235" mass="138716">MNQRRASSRKENIPVRQEPSVSAPPATISVIRTNSGFPSKSFSSMPATSNAGSFSGYLARPLETLRVSLDDSVAERITLHDLAETYNLVCERLKKLIFIGLDSEQGAVALESIRTSNSVLTKALLRDISRLSSHPFSSADESQMDVDFEVQDALDSASVGQHATRVLSEIVAFPALHSLFSYHQLSSLFGVVLDILAAPSLSTPHSNRTYALLLWLLQAQQLPINVLRRRRQDILHVLQRAINGSYILERTKLDGLRIAERLLRKYPNEFWEPCQIILPGTLEFLTSGSLEYRFQAAHTTSAFASAKLEVLAVEENDFLPSSTAVQFFLEKDEITLLHVLKRACARKKIKHPAKGPQWAIVTISSLTILLDSYIFWCSSILRDFLDCLLLIRKRQENDSDDFTTLHPLGWKCLLWAFSRIPPHVGRMTETAQEEDGMRDRAYCVIKQELRDGMGSLLVSQMLEHSQEDEGGDTIMDALGIIQDMVDTGEATAYQEGVLLLTRLVHAVGRNASKADDVSNKTFMLDQQLFDGSVLACKREKLKILLAPLNWVDPGVVRGLTEDEIILHWGRLVELWKKCVQFALEFAHDLDSNLFDIWQSLILVRSHLDADEAQLTISADLARGVRDVFTTLLSFVVEPDAESRRLCFLGKLWSTTARGFPLESLRSPAKAILSKLVTRNFNLSSEHVRSAWTVLCAKVAQTISPITSEDDAALEMNGWMIVAPIWIKECNVSLESLMAFTKIPFPTRLSSEDQLRLWTRLCQKVVDLIRSTAGNESREWNIGDFLSRLTDGKVDGLASLPRHTYALVAAIHIPGVLLPDEALHLLNDTLIFLYTQKSEIGTALRFIDLVKDILTSLPSNLVVSFVSNLEGLGCWMKDEDRVTIDDDYNDHLVSLYQVTLEKLTLEEASSDVINRLEYFLIAPFTRSPAPGIPFVLFKDFWLEKYRDRQDLVNEYTQNFKSCMRGLDKFFEGEQLVAYFSQTDSQEEPQSIVPETFESYADPESYHAKSRGPSHVEVDPQFPKEAQSSHDRFHTSANAESRHFSSEDAASESSTSSRKRKRMIMDCVEINSQAGSRRSRASRGPPKSARESQLLTPEPSGYSASSPVRADAEDQEDYGSWEEAISINQLEELKQEIETSSASNLAHHSPSSRPQKRQKITQRRLLPVNDTGATSPSPAVSFSGRLHRLESVYDAFANDHDIPVEELVRANKMLQRIATVVNKRLTTSNSDDPIHFL</sequence>
<gene>
    <name evidence="2" type="ORF">VKT23_003848</name>
</gene>
<feature type="compositionally biased region" description="Polar residues" evidence="1">
    <location>
        <begin position="1136"/>
        <end position="1151"/>
    </location>
</feature>
<evidence type="ECO:0000256" key="1">
    <source>
        <dbReference type="SAM" id="MobiDB-lite"/>
    </source>
</evidence>
<name>A0ABR1K047_9AGAR</name>
<protein>
    <recommendedName>
        <fullName evidence="4">Telomere-associated protein Rif1 N-terminal domain-containing protein</fullName>
    </recommendedName>
</protein>
<dbReference type="Proteomes" id="UP001498398">
    <property type="component" value="Unassembled WGS sequence"/>
</dbReference>
<feature type="compositionally biased region" description="Low complexity" evidence="1">
    <location>
        <begin position="1045"/>
        <end position="1054"/>
    </location>
</feature>
<dbReference type="EMBL" id="JBANRG010000003">
    <property type="protein sequence ID" value="KAK7469373.1"/>
    <property type="molecule type" value="Genomic_DNA"/>
</dbReference>
<feature type="compositionally biased region" description="Low complexity" evidence="1">
    <location>
        <begin position="1070"/>
        <end position="1085"/>
    </location>
</feature>